<proteinExistence type="predicted"/>
<evidence type="ECO:0000313" key="7">
    <source>
        <dbReference type="Proteomes" id="UP000789739"/>
    </source>
</evidence>
<gene>
    <name evidence="6" type="ORF">PBRASI_LOCUS10019</name>
</gene>
<dbReference type="AlphaFoldDB" id="A0A9N9DNH6"/>
<accession>A0A9N9DNH6</accession>
<dbReference type="Pfam" id="PF04241">
    <property type="entry name" value="DUF423"/>
    <property type="match status" value="1"/>
</dbReference>
<evidence type="ECO:0000313" key="6">
    <source>
        <dbReference type="EMBL" id="CAG8645786.1"/>
    </source>
</evidence>
<comment type="subcellular location">
    <subcellularLocation>
        <location evidence="1">Membrane</location>
        <topology evidence="1">Multi-pass membrane protein</topology>
    </subcellularLocation>
</comment>
<dbReference type="OrthoDB" id="269173at2759"/>
<keyword evidence="7" id="KW-1185">Reference proteome</keyword>
<evidence type="ECO:0000256" key="2">
    <source>
        <dbReference type="ARBA" id="ARBA00022692"/>
    </source>
</evidence>
<evidence type="ECO:0000256" key="5">
    <source>
        <dbReference type="SAM" id="Phobius"/>
    </source>
</evidence>
<comment type="caution">
    <text evidence="6">The sequence shown here is derived from an EMBL/GenBank/DDBJ whole genome shotgun (WGS) entry which is preliminary data.</text>
</comment>
<feature type="transmembrane region" description="Helical" evidence="5">
    <location>
        <begin position="49"/>
        <end position="67"/>
    </location>
</feature>
<keyword evidence="4 5" id="KW-0472">Membrane</keyword>
<evidence type="ECO:0000256" key="3">
    <source>
        <dbReference type="ARBA" id="ARBA00022989"/>
    </source>
</evidence>
<keyword evidence="2 5" id="KW-0812">Transmembrane</keyword>
<dbReference type="EMBL" id="CAJVPI010002562">
    <property type="protein sequence ID" value="CAG8645786.1"/>
    <property type="molecule type" value="Genomic_DNA"/>
</dbReference>
<evidence type="ECO:0000256" key="1">
    <source>
        <dbReference type="ARBA" id="ARBA00004141"/>
    </source>
</evidence>
<evidence type="ECO:0000256" key="4">
    <source>
        <dbReference type="ARBA" id="ARBA00023136"/>
    </source>
</evidence>
<keyword evidence="3 5" id="KW-1133">Transmembrane helix</keyword>
<sequence length="122" mass="12676">MIGVLSSATLLKAAAILGASGIGLGAFGGHALKRTADSVQIETWQTAVMYQLIHAVAILTLASSLSLSTRNNLAGTLMLYGTLCFSGSLYLLVYTGRKFGYLGLITPIGGLLFIGGWLALLL</sequence>
<organism evidence="6 7">
    <name type="scientific">Paraglomus brasilianum</name>
    <dbReference type="NCBI Taxonomy" id="144538"/>
    <lineage>
        <taxon>Eukaryota</taxon>
        <taxon>Fungi</taxon>
        <taxon>Fungi incertae sedis</taxon>
        <taxon>Mucoromycota</taxon>
        <taxon>Glomeromycotina</taxon>
        <taxon>Glomeromycetes</taxon>
        <taxon>Paraglomerales</taxon>
        <taxon>Paraglomeraceae</taxon>
        <taxon>Paraglomus</taxon>
    </lineage>
</organism>
<dbReference type="Proteomes" id="UP000789739">
    <property type="component" value="Unassembled WGS sequence"/>
</dbReference>
<protein>
    <submittedName>
        <fullName evidence="6">7580_t:CDS:1</fullName>
    </submittedName>
</protein>
<dbReference type="GO" id="GO:0016020">
    <property type="term" value="C:membrane"/>
    <property type="evidence" value="ECO:0007669"/>
    <property type="project" value="UniProtKB-SubCell"/>
</dbReference>
<feature type="transmembrane region" description="Helical" evidence="5">
    <location>
        <begin position="74"/>
        <end position="93"/>
    </location>
</feature>
<reference evidence="6" key="1">
    <citation type="submission" date="2021-06" db="EMBL/GenBank/DDBJ databases">
        <authorList>
            <person name="Kallberg Y."/>
            <person name="Tangrot J."/>
            <person name="Rosling A."/>
        </authorList>
    </citation>
    <scope>NUCLEOTIDE SEQUENCE</scope>
    <source>
        <strain evidence="6">BR232B</strain>
    </source>
</reference>
<name>A0A9N9DNH6_9GLOM</name>
<dbReference type="InterPro" id="IPR006696">
    <property type="entry name" value="DUF423"/>
</dbReference>
<dbReference type="PANTHER" id="PTHR43461:SF1">
    <property type="entry name" value="TRANSMEMBRANE PROTEIN 256"/>
    <property type="match status" value="1"/>
</dbReference>
<feature type="transmembrane region" description="Helical" evidence="5">
    <location>
        <begin position="99"/>
        <end position="121"/>
    </location>
</feature>
<dbReference type="PANTHER" id="PTHR43461">
    <property type="entry name" value="TRANSMEMBRANE PROTEIN 256"/>
    <property type="match status" value="1"/>
</dbReference>